<keyword evidence="1" id="KW-0812">Transmembrane</keyword>
<keyword evidence="3" id="KW-1185">Reference proteome</keyword>
<reference evidence="2" key="1">
    <citation type="submission" date="2022-03" db="EMBL/GenBank/DDBJ databases">
        <authorList>
            <person name="Woo C.Y."/>
        </authorList>
    </citation>
    <scope>NUCLEOTIDE SEQUENCE</scope>
    <source>
        <strain evidence="2">CYS-02</strain>
    </source>
</reference>
<feature type="transmembrane region" description="Helical" evidence="1">
    <location>
        <begin position="37"/>
        <end position="54"/>
    </location>
</feature>
<feature type="transmembrane region" description="Helical" evidence="1">
    <location>
        <begin position="84"/>
        <end position="104"/>
    </location>
</feature>
<evidence type="ECO:0000313" key="2">
    <source>
        <dbReference type="EMBL" id="MCJ0761865.1"/>
    </source>
</evidence>
<feature type="transmembrane region" description="Helical" evidence="1">
    <location>
        <begin position="221"/>
        <end position="241"/>
    </location>
</feature>
<comment type="caution">
    <text evidence="2">The sequence shown here is derived from an EMBL/GenBank/DDBJ whole genome shotgun (WGS) entry which is preliminary data.</text>
</comment>
<dbReference type="AlphaFoldDB" id="A0A9X1VS09"/>
<keyword evidence="1" id="KW-1133">Transmembrane helix</keyword>
<evidence type="ECO:0000256" key="1">
    <source>
        <dbReference type="SAM" id="Phobius"/>
    </source>
</evidence>
<sequence length="632" mass="68868">MDGKLPLLAGYLCLLLFFSVVPWNAATAAGLGRFARWHLPVLVLATAAVAWVATPRLGTGWQWSALPILSATVFLATMRSKASTAAALTIFCSCICALLILWWVPSIDLPRRQINISLLVWSGFALALGLPGLLAPGKVVHAVIVVLLVAASWALMRYGGFETRSQWLVAWHHWGAYWGPVETIKAGLIPFHDVPIQYGAGPTALLSLIPVKKGFDGMQHIVALMSLVGVAVVVDFCLLAVHPLKSAFASLAAGCAGAVACMLWIASPNDVSSAMTTPSTFALRFVPAFVLLWLLVRFPARHKIAFAAWAVCTLWSVEAAFYAFVIYWPSRLAVDAYQTPQQAAAQVLRVAVQALAAVLVLVGLWWLAYFTAFGVPPSPRLYVLYALFPPGAMPVNWAGPIVWLLFVFCVAGCALQSSRIAAADKRIIRLSALCLAACASYYLGRSHDNNIINLMPPAVMLLCVLVGNGREAPLAAYAARASLAATLAMLPFFGYASWKGMRPATKNAWSHQMSFLQGALYPSELVEAIKYVRENRNEYFEIIDEGPLNFQAYGVPGVWNGLHPLSNYPFVPSADRVKILQAGAARFKRPGWLIVQDSRITDPVIADFKRVYRATEERRFGPFLATRLVPSE</sequence>
<feature type="transmembrane region" description="Helical" evidence="1">
    <location>
        <begin position="247"/>
        <end position="269"/>
    </location>
</feature>
<dbReference type="RefSeq" id="WP_243303559.1">
    <property type="nucleotide sequence ID" value="NZ_JALGBI010000001.1"/>
</dbReference>
<feature type="transmembrane region" description="Helical" evidence="1">
    <location>
        <begin position="116"/>
        <end position="133"/>
    </location>
</feature>
<feature type="transmembrane region" description="Helical" evidence="1">
    <location>
        <begin position="474"/>
        <end position="498"/>
    </location>
</feature>
<name>A0A9X1VS09_9BURK</name>
<gene>
    <name evidence="2" type="ORF">MMF98_01455</name>
</gene>
<feature type="transmembrane region" description="Helical" evidence="1">
    <location>
        <begin position="139"/>
        <end position="156"/>
    </location>
</feature>
<feature type="transmembrane region" description="Helical" evidence="1">
    <location>
        <begin position="350"/>
        <end position="375"/>
    </location>
</feature>
<keyword evidence="1" id="KW-0472">Membrane</keyword>
<evidence type="ECO:0000313" key="3">
    <source>
        <dbReference type="Proteomes" id="UP001139447"/>
    </source>
</evidence>
<proteinExistence type="predicted"/>
<feature type="transmembrane region" description="Helical" evidence="1">
    <location>
        <begin position="306"/>
        <end position="329"/>
    </location>
</feature>
<dbReference type="EMBL" id="JALGBI010000001">
    <property type="protein sequence ID" value="MCJ0761865.1"/>
    <property type="molecule type" value="Genomic_DNA"/>
</dbReference>
<organism evidence="2 3">
    <name type="scientific">Variovorax terrae</name>
    <dbReference type="NCBI Taxonomy" id="2923278"/>
    <lineage>
        <taxon>Bacteria</taxon>
        <taxon>Pseudomonadati</taxon>
        <taxon>Pseudomonadota</taxon>
        <taxon>Betaproteobacteria</taxon>
        <taxon>Burkholderiales</taxon>
        <taxon>Comamonadaceae</taxon>
        <taxon>Variovorax</taxon>
    </lineage>
</organism>
<accession>A0A9X1VS09</accession>
<protein>
    <submittedName>
        <fullName evidence="2">Uncharacterized protein</fullName>
    </submittedName>
</protein>
<feature type="transmembrane region" description="Helical" evidence="1">
    <location>
        <begin position="395"/>
        <end position="415"/>
    </location>
</feature>
<feature type="transmembrane region" description="Helical" evidence="1">
    <location>
        <begin position="281"/>
        <end position="300"/>
    </location>
</feature>
<dbReference type="Proteomes" id="UP001139447">
    <property type="component" value="Unassembled WGS sequence"/>
</dbReference>
<feature type="transmembrane region" description="Helical" evidence="1">
    <location>
        <begin position="427"/>
        <end position="444"/>
    </location>
</feature>